<evidence type="ECO:0000313" key="2">
    <source>
        <dbReference type="Proteomes" id="UP001431019"/>
    </source>
</evidence>
<dbReference type="EMBL" id="JAJITD010000015">
    <property type="protein sequence ID" value="MCC8395979.1"/>
    <property type="molecule type" value="Genomic_DNA"/>
</dbReference>
<proteinExistence type="predicted"/>
<accession>A0ABS8K255</accession>
<dbReference type="Proteomes" id="UP001431019">
    <property type="component" value="Unassembled WGS sequence"/>
</dbReference>
<dbReference type="RefSeq" id="WP_230512331.1">
    <property type="nucleotide sequence ID" value="NZ_JAJITD010000015.1"/>
</dbReference>
<dbReference type="InterPro" id="IPR019268">
    <property type="entry name" value="DUF2278"/>
</dbReference>
<comment type="caution">
    <text evidence="1">The sequence shown here is derived from an EMBL/GenBank/DDBJ whole genome shotgun (WGS) entry which is preliminary data.</text>
</comment>
<gene>
    <name evidence="1" type="ORF">LJ656_25670</name>
</gene>
<organism evidence="1 2">
    <name type="scientific">Paraburkholderia sejongensis</name>
    <dbReference type="NCBI Taxonomy" id="2886946"/>
    <lineage>
        <taxon>Bacteria</taxon>
        <taxon>Pseudomonadati</taxon>
        <taxon>Pseudomonadota</taxon>
        <taxon>Betaproteobacteria</taxon>
        <taxon>Burkholderiales</taxon>
        <taxon>Burkholderiaceae</taxon>
        <taxon>Paraburkholderia</taxon>
    </lineage>
</organism>
<keyword evidence="2" id="KW-1185">Reference proteome</keyword>
<dbReference type="Pfam" id="PF10042">
    <property type="entry name" value="DUF2278"/>
    <property type="match status" value="1"/>
</dbReference>
<evidence type="ECO:0000313" key="1">
    <source>
        <dbReference type="EMBL" id="MCC8395979.1"/>
    </source>
</evidence>
<protein>
    <submittedName>
        <fullName evidence="1">DUF2278 family protein</fullName>
    </submittedName>
</protein>
<reference evidence="1 2" key="1">
    <citation type="submission" date="2021-11" db="EMBL/GenBank/DDBJ databases">
        <authorList>
            <person name="Oh E.-T."/>
            <person name="Kim S.-B."/>
        </authorList>
    </citation>
    <scope>NUCLEOTIDE SEQUENCE [LARGE SCALE GENOMIC DNA]</scope>
    <source>
        <strain evidence="1 2">MMS20-SJTR3</strain>
    </source>
</reference>
<name>A0ABS8K255_9BURK</name>
<sequence length="245" mass="26876">MNEYCMFKGNLLRAAPFKDSYVGSPHYVITVTANDNKPFNLVVNSASTQPGKNGSDDVYFYADLNFTDPLTAKLTALAPGLYTSGFPRLDYFQDSSLLDIRRMRPIPYKDENGNRADVNDIVNGILTIDESQPAESLPYDNGSGQLHNRDFWTPTTAGIVVYGFGFLFLPKKDGLHETHMNQGNPRGPHYDENGAFQDGAVIVQRADGFAAMFTAFQTQYLPTDASGNPVPNALALPDYIRGGGS</sequence>